<feature type="transmembrane region" description="Helical" evidence="6">
    <location>
        <begin position="243"/>
        <end position="260"/>
    </location>
</feature>
<keyword evidence="4 6" id="KW-1133">Transmembrane helix</keyword>
<evidence type="ECO:0000313" key="7">
    <source>
        <dbReference type="EMBL" id="CZR61943.1"/>
    </source>
</evidence>
<sequence>MGLEESQIPVEKDRNLEGRLRAWWNLSTEDEEERKYVSKINACPFSYIMLGYFIKYQDQINTNNAFVSGMKEDLKLYRNERNWLNTYLNIGIIIAAVPAQLTQLKLTGINNFTLSVSLPASWNHVHSQATPLSSAPSTGPRSKRVAFFEQSSALASMFGGYLQVALYTRLNGQGGPTGWPGYSSPTLLFRSRLRYGGIGPSLTYLTTLERSISTKSRERGVVRMVKIGRAAPKKLTLKGLKKIYTSWHIWAFIISYLMVANASSGSQYFSLWLKAEKYSVVLVNTIPTTGGAIQVVASFLYHRKGRTYCECSLVDRGSGQHFVIELEYSKKGLTFCLLPLVCWRYCAVYYHHKLKSEYEKS</sequence>
<gene>
    <name evidence="7" type="ORF">PAC_11840</name>
</gene>
<dbReference type="GO" id="GO:0016020">
    <property type="term" value="C:membrane"/>
    <property type="evidence" value="ECO:0007669"/>
    <property type="project" value="UniProtKB-SubCell"/>
</dbReference>
<keyword evidence="3 6" id="KW-0812">Transmembrane</keyword>
<evidence type="ECO:0000256" key="5">
    <source>
        <dbReference type="ARBA" id="ARBA00023136"/>
    </source>
</evidence>
<dbReference type="InterPro" id="IPR036259">
    <property type="entry name" value="MFS_trans_sf"/>
</dbReference>
<dbReference type="PANTHER" id="PTHR43791">
    <property type="entry name" value="PERMEASE-RELATED"/>
    <property type="match status" value="1"/>
</dbReference>
<dbReference type="AlphaFoldDB" id="A0A1L7XA80"/>
<evidence type="ECO:0000256" key="3">
    <source>
        <dbReference type="ARBA" id="ARBA00022692"/>
    </source>
</evidence>
<evidence type="ECO:0000313" key="8">
    <source>
        <dbReference type="Proteomes" id="UP000184330"/>
    </source>
</evidence>
<accession>A0A1L7XA80</accession>
<proteinExistence type="predicted"/>
<dbReference type="SUPFAM" id="SSF103473">
    <property type="entry name" value="MFS general substrate transporter"/>
    <property type="match status" value="1"/>
</dbReference>
<dbReference type="OrthoDB" id="3639251at2759"/>
<organism evidence="7 8">
    <name type="scientific">Phialocephala subalpina</name>
    <dbReference type="NCBI Taxonomy" id="576137"/>
    <lineage>
        <taxon>Eukaryota</taxon>
        <taxon>Fungi</taxon>
        <taxon>Dikarya</taxon>
        <taxon>Ascomycota</taxon>
        <taxon>Pezizomycotina</taxon>
        <taxon>Leotiomycetes</taxon>
        <taxon>Helotiales</taxon>
        <taxon>Mollisiaceae</taxon>
        <taxon>Phialocephala</taxon>
        <taxon>Phialocephala fortinii species complex</taxon>
    </lineage>
</organism>
<keyword evidence="2" id="KW-0813">Transport</keyword>
<evidence type="ECO:0000256" key="4">
    <source>
        <dbReference type="ARBA" id="ARBA00022989"/>
    </source>
</evidence>
<keyword evidence="5 6" id="KW-0472">Membrane</keyword>
<protein>
    <submittedName>
        <fullName evidence="7">Uncharacterized protein</fullName>
    </submittedName>
</protein>
<name>A0A1L7XA80_9HELO</name>
<reference evidence="7 8" key="1">
    <citation type="submission" date="2016-03" db="EMBL/GenBank/DDBJ databases">
        <authorList>
            <person name="Ploux O."/>
        </authorList>
    </citation>
    <scope>NUCLEOTIDE SEQUENCE [LARGE SCALE GENOMIC DNA]</scope>
    <source>
        <strain evidence="7 8">UAMH 11012</strain>
    </source>
</reference>
<comment type="subcellular location">
    <subcellularLocation>
        <location evidence="1">Membrane</location>
        <topology evidence="1">Multi-pass membrane protein</topology>
    </subcellularLocation>
</comment>
<keyword evidence="8" id="KW-1185">Reference proteome</keyword>
<evidence type="ECO:0000256" key="6">
    <source>
        <dbReference type="SAM" id="Phobius"/>
    </source>
</evidence>
<evidence type="ECO:0000256" key="1">
    <source>
        <dbReference type="ARBA" id="ARBA00004141"/>
    </source>
</evidence>
<feature type="transmembrane region" description="Helical" evidence="6">
    <location>
        <begin position="280"/>
        <end position="301"/>
    </location>
</feature>
<dbReference type="GO" id="GO:0022857">
    <property type="term" value="F:transmembrane transporter activity"/>
    <property type="evidence" value="ECO:0007669"/>
    <property type="project" value="TreeGrafter"/>
</dbReference>
<dbReference type="Proteomes" id="UP000184330">
    <property type="component" value="Unassembled WGS sequence"/>
</dbReference>
<dbReference type="EMBL" id="FJOG01000019">
    <property type="protein sequence ID" value="CZR61943.1"/>
    <property type="molecule type" value="Genomic_DNA"/>
</dbReference>
<evidence type="ECO:0000256" key="2">
    <source>
        <dbReference type="ARBA" id="ARBA00022448"/>
    </source>
</evidence>
<dbReference type="PANTHER" id="PTHR43791:SF43">
    <property type="entry name" value="MAJOR FACILITATOR SUPERFAMILY (MFS) PROFILE DOMAIN-CONTAINING PROTEIN"/>
    <property type="match status" value="1"/>
</dbReference>